<dbReference type="GO" id="GO:0003700">
    <property type="term" value="F:DNA-binding transcription factor activity"/>
    <property type="evidence" value="ECO:0007669"/>
    <property type="project" value="TreeGrafter"/>
</dbReference>
<evidence type="ECO:0000313" key="4">
    <source>
        <dbReference type="Proteomes" id="UP000597459"/>
    </source>
</evidence>
<reference evidence="3" key="1">
    <citation type="submission" date="2019-11" db="EMBL/GenBank/DDBJ databases">
        <title>Description of new Acetobacter species.</title>
        <authorList>
            <person name="Cleenwerck I."/>
            <person name="Sombolestani A.S."/>
        </authorList>
    </citation>
    <scope>NUCLEOTIDE SEQUENCE</scope>
    <source>
        <strain evidence="3">LMG 1626</strain>
    </source>
</reference>
<dbReference type="InterPro" id="IPR001387">
    <property type="entry name" value="Cro/C1-type_HTH"/>
</dbReference>
<dbReference type="Proteomes" id="UP000597459">
    <property type="component" value="Unassembled WGS sequence"/>
</dbReference>
<organism evidence="3 4">
    <name type="scientific">Acetobacter estunensis</name>
    <dbReference type="NCBI Taxonomy" id="104097"/>
    <lineage>
        <taxon>Bacteria</taxon>
        <taxon>Pseudomonadati</taxon>
        <taxon>Pseudomonadota</taxon>
        <taxon>Alphaproteobacteria</taxon>
        <taxon>Acetobacterales</taxon>
        <taxon>Acetobacteraceae</taxon>
        <taxon>Acetobacter</taxon>
    </lineage>
</organism>
<keyword evidence="4" id="KW-1185">Reference proteome</keyword>
<feature type="domain" description="HTH cro/C1-type" evidence="2">
    <location>
        <begin position="19"/>
        <end position="52"/>
    </location>
</feature>
<dbReference type="PROSITE" id="PS50943">
    <property type="entry name" value="HTH_CROC1"/>
    <property type="match status" value="2"/>
</dbReference>
<dbReference type="SMART" id="SM00530">
    <property type="entry name" value="HTH_XRE"/>
    <property type="match status" value="2"/>
</dbReference>
<dbReference type="PANTHER" id="PTHR46797">
    <property type="entry name" value="HTH-TYPE TRANSCRIPTIONAL REGULATOR"/>
    <property type="match status" value="1"/>
</dbReference>
<dbReference type="RefSeq" id="WP_166317432.1">
    <property type="nucleotide sequence ID" value="NZ_WOTH01000032.1"/>
</dbReference>
<keyword evidence="1" id="KW-0238">DNA-binding</keyword>
<evidence type="ECO:0000313" key="3">
    <source>
        <dbReference type="EMBL" id="NHO54764.1"/>
    </source>
</evidence>
<dbReference type="InterPro" id="IPR050807">
    <property type="entry name" value="TransReg_Diox_bact_type"/>
</dbReference>
<feature type="domain" description="HTH cro/C1-type" evidence="2">
    <location>
        <begin position="146"/>
        <end position="200"/>
    </location>
</feature>
<dbReference type="AlphaFoldDB" id="A0A967B7V5"/>
<dbReference type="Pfam" id="PF01381">
    <property type="entry name" value="HTH_3"/>
    <property type="match status" value="1"/>
</dbReference>
<dbReference type="Gene3D" id="1.10.260.40">
    <property type="entry name" value="lambda repressor-like DNA-binding domains"/>
    <property type="match status" value="2"/>
</dbReference>
<dbReference type="GO" id="GO:0003677">
    <property type="term" value="F:DNA binding"/>
    <property type="evidence" value="ECO:0007669"/>
    <property type="project" value="UniProtKB-KW"/>
</dbReference>
<sequence length="244" mass="27173">MQAKNDPAAEFRHNLAEKIRNIRHERNLTTLKMAYITDTQQSTISKIERGENTLFELYHRVISNLGLFTKDIVGSDLYSIKPLPDQPTKTALDKAQKLGCEAASLAHNLDPLLSHFEKLAQILGTDAGESETDTTSPILISLGERVRAVREERGLTQVELASVTNMGRRTLHVIENGVRNPSMDTLIRIGEALMVPLDEFLPDGDHPNSRINLSVRLSKLRALSASTPTIRGIIFLLESLKDDQ</sequence>
<comment type="caution">
    <text evidence="3">The sequence shown here is derived from an EMBL/GenBank/DDBJ whole genome shotgun (WGS) entry which is preliminary data.</text>
</comment>
<dbReference type="GO" id="GO:0005829">
    <property type="term" value="C:cytosol"/>
    <property type="evidence" value="ECO:0007669"/>
    <property type="project" value="TreeGrafter"/>
</dbReference>
<proteinExistence type="predicted"/>
<dbReference type="InterPro" id="IPR010982">
    <property type="entry name" value="Lambda_DNA-bd_dom_sf"/>
</dbReference>
<evidence type="ECO:0000259" key="2">
    <source>
        <dbReference type="PROSITE" id="PS50943"/>
    </source>
</evidence>
<evidence type="ECO:0000256" key="1">
    <source>
        <dbReference type="ARBA" id="ARBA00023125"/>
    </source>
</evidence>
<protein>
    <submittedName>
        <fullName evidence="3">Helix-turn-helix domain-containing protein</fullName>
    </submittedName>
</protein>
<name>A0A967B7V5_9PROT</name>
<accession>A0A967B7V5</accession>
<dbReference type="CDD" id="cd00093">
    <property type="entry name" value="HTH_XRE"/>
    <property type="match status" value="2"/>
</dbReference>
<dbReference type="EMBL" id="WOTH01000032">
    <property type="protein sequence ID" value="NHO54764.1"/>
    <property type="molecule type" value="Genomic_DNA"/>
</dbReference>
<dbReference type="SUPFAM" id="SSF47413">
    <property type="entry name" value="lambda repressor-like DNA-binding domains"/>
    <property type="match status" value="2"/>
</dbReference>
<dbReference type="PANTHER" id="PTHR46797:SF1">
    <property type="entry name" value="METHYLPHOSPHONATE SYNTHASE"/>
    <property type="match status" value="1"/>
</dbReference>
<gene>
    <name evidence="3" type="ORF">GOB87_12555</name>
</gene>